<comment type="caution">
    <text evidence="1">The sequence shown here is derived from an EMBL/GenBank/DDBJ whole genome shotgun (WGS) entry which is preliminary data.</text>
</comment>
<protein>
    <submittedName>
        <fullName evidence="1">Type II toxin-antitoxin system RelE/ParE family toxin</fullName>
    </submittedName>
</protein>
<reference evidence="1" key="1">
    <citation type="submission" date="2023-12" db="EMBL/GenBank/DDBJ databases">
        <title>Mannheima indologenes sp. nov. proposed for Clade V organisms of Mannheimia.</title>
        <authorList>
            <person name="Christensen H."/>
        </authorList>
    </citation>
    <scope>NUCLEOTIDE SEQUENCE</scope>
    <source>
        <strain evidence="1">M14.4</strain>
    </source>
</reference>
<dbReference type="Pfam" id="PF06296">
    <property type="entry name" value="RelE"/>
    <property type="match status" value="1"/>
</dbReference>
<dbReference type="PIRSF" id="PIRSF018634">
    <property type="entry name" value="UCP018634"/>
    <property type="match status" value="1"/>
</dbReference>
<dbReference type="EMBL" id="JBAJJM010000016">
    <property type="protein sequence ID" value="MEG9476587.1"/>
    <property type="molecule type" value="Genomic_DNA"/>
</dbReference>
<accession>A0ABU7ZHD7</accession>
<evidence type="ECO:0000313" key="2">
    <source>
        <dbReference type="Proteomes" id="UP001432017"/>
    </source>
</evidence>
<dbReference type="Proteomes" id="UP001432017">
    <property type="component" value="Unassembled WGS sequence"/>
</dbReference>
<sequence length="129" mass="14878">MQKIFKTKAFEKFARKAQISDEILLEAIYRANQGLIDADLGHFIIKQRIATNGRGRSGSYRMIIFYQINNRSYFVAGFAKNQQENLSAAEFIALKALSKIYQQLTDDELNLLLQNNKLIEIKQEISDDE</sequence>
<dbReference type="RefSeq" id="WP_025236838.1">
    <property type="nucleotide sequence ID" value="NZ_JBAJJG010000009.1"/>
</dbReference>
<evidence type="ECO:0000313" key="1">
    <source>
        <dbReference type="EMBL" id="MEG9476587.1"/>
    </source>
</evidence>
<gene>
    <name evidence="1" type="ORF">V6W77_09955</name>
</gene>
<keyword evidence="2" id="KW-1185">Reference proteome</keyword>
<name>A0ABU7ZHD7_9PAST</name>
<proteinExistence type="predicted"/>
<organism evidence="1 2">
    <name type="scientific">Mannheimia indoligenes</name>
    <dbReference type="NCBI Taxonomy" id="3103145"/>
    <lineage>
        <taxon>Bacteria</taxon>
        <taxon>Pseudomonadati</taxon>
        <taxon>Pseudomonadota</taxon>
        <taxon>Gammaproteobacteria</taxon>
        <taxon>Pasteurellales</taxon>
        <taxon>Pasteurellaceae</taxon>
        <taxon>Mannheimia</taxon>
    </lineage>
</organism>
<dbReference type="InterPro" id="IPR009387">
    <property type="entry name" value="HigB-2"/>
</dbReference>